<evidence type="ECO:0000256" key="1">
    <source>
        <dbReference type="ARBA" id="ARBA00004141"/>
    </source>
</evidence>
<feature type="transmembrane region" description="Helical" evidence="7">
    <location>
        <begin position="128"/>
        <end position="149"/>
    </location>
</feature>
<evidence type="ECO:0000256" key="7">
    <source>
        <dbReference type="SAM" id="Phobius"/>
    </source>
</evidence>
<keyword evidence="3" id="KW-0813">Transport</keyword>
<keyword evidence="5 7" id="KW-1133">Transmembrane helix</keyword>
<dbReference type="GO" id="GO:0005886">
    <property type="term" value="C:plasma membrane"/>
    <property type="evidence" value="ECO:0007669"/>
    <property type="project" value="TreeGrafter"/>
</dbReference>
<dbReference type="AlphaFoldDB" id="A0A1E3VYG2"/>
<dbReference type="PANTHER" id="PTHR48086:SF5">
    <property type="entry name" value="NA(+):SOLUTE SYMPORTER (SSF FAMILY)"/>
    <property type="match status" value="1"/>
</dbReference>
<gene>
    <name evidence="8" type="ORF">AUC68_09235</name>
</gene>
<dbReference type="InterPro" id="IPR050277">
    <property type="entry name" value="Sodium:Solute_Symporter"/>
</dbReference>
<evidence type="ECO:0000313" key="8">
    <source>
        <dbReference type="EMBL" id="ODR98578.1"/>
    </source>
</evidence>
<sequence>MAGAAALLRPQETLLGAAAALSLAASAFLPVLVLGLWWKRLGSDAAVAGTVAGLVVCLYYMIAPQTIPFLFYESSSLLSDATSAQTSAYEALRYGYYAASDPAAQAAILTEWEASVRPIANWLGVHGVLAGVFAVPVGFLVTILVGLFASAPSARRRRFFENLRTKAA</sequence>
<protein>
    <submittedName>
        <fullName evidence="8">Uncharacterized protein</fullName>
    </submittedName>
</protein>
<dbReference type="PANTHER" id="PTHR48086">
    <property type="entry name" value="SODIUM/PROLINE SYMPORTER-RELATED"/>
    <property type="match status" value="1"/>
</dbReference>
<feature type="transmembrane region" description="Helical" evidence="7">
    <location>
        <begin position="14"/>
        <end position="38"/>
    </location>
</feature>
<dbReference type="GO" id="GO:0022857">
    <property type="term" value="F:transmembrane transporter activity"/>
    <property type="evidence" value="ECO:0007669"/>
    <property type="project" value="InterPro"/>
</dbReference>
<keyword evidence="6 7" id="KW-0472">Membrane</keyword>
<dbReference type="InterPro" id="IPR038377">
    <property type="entry name" value="Na/Glc_symporter_sf"/>
</dbReference>
<feature type="transmembrane region" description="Helical" evidence="7">
    <location>
        <begin position="45"/>
        <end position="62"/>
    </location>
</feature>
<dbReference type="InterPro" id="IPR001734">
    <property type="entry name" value="Na/solute_symporter"/>
</dbReference>
<accession>A0A1E3VYG2</accession>
<comment type="similarity">
    <text evidence="2">Belongs to the sodium:solute symporter (SSF) (TC 2.A.21) family.</text>
</comment>
<name>A0A1E3VYG2_9HYPH</name>
<evidence type="ECO:0000256" key="3">
    <source>
        <dbReference type="ARBA" id="ARBA00022448"/>
    </source>
</evidence>
<evidence type="ECO:0000256" key="4">
    <source>
        <dbReference type="ARBA" id="ARBA00022692"/>
    </source>
</evidence>
<dbReference type="Gene3D" id="1.20.1730.10">
    <property type="entry name" value="Sodium/glucose cotransporter"/>
    <property type="match status" value="1"/>
</dbReference>
<evidence type="ECO:0000256" key="5">
    <source>
        <dbReference type="ARBA" id="ARBA00022989"/>
    </source>
</evidence>
<evidence type="ECO:0000256" key="2">
    <source>
        <dbReference type="ARBA" id="ARBA00006434"/>
    </source>
</evidence>
<dbReference type="Proteomes" id="UP000094501">
    <property type="component" value="Unassembled WGS sequence"/>
</dbReference>
<evidence type="ECO:0000256" key="6">
    <source>
        <dbReference type="ARBA" id="ARBA00023136"/>
    </source>
</evidence>
<dbReference type="STRING" id="1774968.AUC68_09235"/>
<dbReference type="PROSITE" id="PS50283">
    <property type="entry name" value="NA_SOLUT_SYMP_3"/>
    <property type="match status" value="1"/>
</dbReference>
<proteinExistence type="inferred from homology"/>
<evidence type="ECO:0000313" key="9">
    <source>
        <dbReference type="Proteomes" id="UP000094501"/>
    </source>
</evidence>
<comment type="subcellular location">
    <subcellularLocation>
        <location evidence="1">Membrane</location>
        <topology evidence="1">Multi-pass membrane protein</topology>
    </subcellularLocation>
</comment>
<keyword evidence="4 7" id="KW-0812">Transmembrane</keyword>
<comment type="caution">
    <text evidence="8">The sequence shown here is derived from an EMBL/GenBank/DDBJ whole genome shotgun (WGS) entry which is preliminary data.</text>
</comment>
<dbReference type="EMBL" id="LPWG01000013">
    <property type="protein sequence ID" value="ODR98578.1"/>
    <property type="molecule type" value="Genomic_DNA"/>
</dbReference>
<reference evidence="8 9" key="1">
    <citation type="journal article" date="2016" name="Environ. Microbiol.">
        <title>New Methyloceanibacter diversity from North Sea sediments includes methanotroph containing solely the soluble methane monooxygenase.</title>
        <authorList>
            <person name="Vekeman B."/>
            <person name="Kerckhof F.M."/>
            <person name="Cremers G."/>
            <person name="de Vos P."/>
            <person name="Vandamme P."/>
            <person name="Boon N."/>
            <person name="Op den Camp H.J."/>
            <person name="Heylen K."/>
        </authorList>
    </citation>
    <scope>NUCLEOTIDE SEQUENCE [LARGE SCALE GENOMIC DNA]</scope>
    <source>
        <strain evidence="8 9">R-67174</strain>
    </source>
</reference>
<organism evidence="8 9">
    <name type="scientific">Methyloceanibacter methanicus</name>
    <dbReference type="NCBI Taxonomy" id="1774968"/>
    <lineage>
        <taxon>Bacteria</taxon>
        <taxon>Pseudomonadati</taxon>
        <taxon>Pseudomonadota</taxon>
        <taxon>Alphaproteobacteria</taxon>
        <taxon>Hyphomicrobiales</taxon>
        <taxon>Hyphomicrobiaceae</taxon>
        <taxon>Methyloceanibacter</taxon>
    </lineage>
</organism>
<keyword evidence="9" id="KW-1185">Reference proteome</keyword>